<sequence length="264" mass="32325">MNYKLLYSGNQSLDLAIINYLAKKNIEFIYKNNSIYISENIYREISHMECFYKIPLEIKRMFDNDVPDEIKNMYLMKRERIISNFPFENFIVKYYAIKNNIKLAYYYKDNVFDQYQELKNLFTINKFEIKEQNYYSEKFISVLFFQGDIYNGIYNLLANIYNLNEFKENFSGIFFDYNIANDKIIYEFVFEYNEENKKRCLEEINRFKNRIIKLKGEKLNNYINQGIYTNFEEDFLYKYKTMNKAPFLEFISEKVYLPPMEKVI</sequence>
<keyword evidence="2" id="KW-1185">Reference proteome</keyword>
<reference evidence="2" key="2">
    <citation type="submission" date="2012-01" db="EMBL/GenBank/DDBJ databases">
        <title>Complete sequence of chromosome of Marinitoga piezophila KA3.</title>
        <authorList>
            <person name="Lucas S."/>
            <person name="Han J."/>
            <person name="Lapidus A."/>
            <person name="Cheng J.-F."/>
            <person name="Goodwin L."/>
            <person name="Pitluck S."/>
            <person name="Peters L."/>
            <person name="Mikhailova N."/>
            <person name="Teshima H."/>
            <person name="Detter J.C."/>
            <person name="Han C."/>
            <person name="Tapia R."/>
            <person name="Land M."/>
            <person name="Hauser L."/>
            <person name="Kyrpides N."/>
            <person name="Ivanova N."/>
            <person name="Pagani I."/>
            <person name="Jebbar M."/>
            <person name="Vannier P."/>
            <person name="Oger P."/>
            <person name="Cario A."/>
            <person name="Bartlett D."/>
            <person name="Noll K.M."/>
            <person name="Woyke T."/>
        </authorList>
    </citation>
    <scope>NUCLEOTIDE SEQUENCE [LARGE SCALE GENOMIC DNA]</scope>
    <source>
        <strain evidence="2">DSM 14283 / JCM 11233 / KA3</strain>
    </source>
</reference>
<dbReference type="EMBL" id="CP003257">
    <property type="protein sequence ID" value="AEX85327.1"/>
    <property type="molecule type" value="Genomic_DNA"/>
</dbReference>
<protein>
    <submittedName>
        <fullName evidence="1">Uncharacterized protein</fullName>
    </submittedName>
</protein>
<dbReference type="RefSeq" id="WP_014296399.1">
    <property type="nucleotide sequence ID" value="NC_016751.1"/>
</dbReference>
<evidence type="ECO:0000313" key="2">
    <source>
        <dbReference type="Proteomes" id="UP000007161"/>
    </source>
</evidence>
<dbReference type="STRING" id="443254.Marpi_0912"/>
<organism evidence="1 2">
    <name type="scientific">Marinitoga piezophila (strain DSM 14283 / JCM 11233 / KA3)</name>
    <dbReference type="NCBI Taxonomy" id="443254"/>
    <lineage>
        <taxon>Bacteria</taxon>
        <taxon>Thermotogati</taxon>
        <taxon>Thermotogota</taxon>
        <taxon>Thermotogae</taxon>
        <taxon>Petrotogales</taxon>
        <taxon>Petrotogaceae</taxon>
        <taxon>Marinitoga</taxon>
    </lineage>
</organism>
<proteinExistence type="predicted"/>
<dbReference type="Proteomes" id="UP000007161">
    <property type="component" value="Chromosome"/>
</dbReference>
<dbReference type="KEGG" id="mpz:Marpi_0912"/>
<dbReference type="AlphaFoldDB" id="H2J7D5"/>
<evidence type="ECO:0000313" key="1">
    <source>
        <dbReference type="EMBL" id="AEX85327.1"/>
    </source>
</evidence>
<reference evidence="1 2" key="1">
    <citation type="journal article" date="2012" name="J. Bacteriol.">
        <title>Complete Genome Sequence of the Thermophilic, Piezophilic, Heterotrophic Bacterium Marinitoga piezophila KA3.</title>
        <authorList>
            <person name="Lucas S."/>
            <person name="Han J."/>
            <person name="Lapidus A."/>
            <person name="Cheng J.F."/>
            <person name="Goodwin L.A."/>
            <person name="Pitluck S."/>
            <person name="Peters L."/>
            <person name="Mikhailova N."/>
            <person name="Teshima H."/>
            <person name="Detter J.C."/>
            <person name="Han C."/>
            <person name="Tapia R."/>
            <person name="Land M."/>
            <person name="Hauser L."/>
            <person name="Kyrpides N.C."/>
            <person name="Ivanova N."/>
            <person name="Pagani I."/>
            <person name="Vannier P."/>
            <person name="Oger P."/>
            <person name="Bartlett D.H."/>
            <person name="Noll K.M."/>
            <person name="Woyke T."/>
            <person name="Jebbar M."/>
        </authorList>
    </citation>
    <scope>NUCLEOTIDE SEQUENCE [LARGE SCALE GENOMIC DNA]</scope>
    <source>
        <strain evidence="2">DSM 14283 / JCM 11233 / KA3</strain>
    </source>
</reference>
<gene>
    <name evidence="1" type="ordered locus">Marpi_0912</name>
</gene>
<accession>H2J7D5</accession>
<name>H2J7D5_MARPK</name>
<dbReference type="HOGENOM" id="CLU_1052940_0_0_0"/>